<dbReference type="Proteomes" id="UP000308697">
    <property type="component" value="Unassembled WGS sequence"/>
</dbReference>
<proteinExistence type="predicted"/>
<name>A0A4U0MYN7_9ACTN</name>
<keyword evidence="2" id="KW-1185">Reference proteome</keyword>
<dbReference type="AlphaFoldDB" id="A0A4U0MYN7"/>
<sequence length="99" mass="10841">MPTSAEDALEIARTQYAPVWPDGTPAPLKVLEFDIGYLVYPKLAPHPKTTPTGERVRPRSPGGTCVVVAKDTGEICSVSLRPPSDSIALYRKFYRPDTL</sequence>
<reference evidence="1 2" key="1">
    <citation type="submission" date="2019-04" db="EMBL/GenBank/DDBJ databases">
        <title>Streptomyces piniterrae sp. nov., a heliquinomycin-producing actinomycete isolated from rhizosphere soil of Pinus yunnanensis.</title>
        <authorList>
            <person name="Zhuang X."/>
            <person name="Zhao J."/>
        </authorList>
    </citation>
    <scope>NUCLEOTIDE SEQUENCE [LARGE SCALE GENOMIC DNA]</scope>
    <source>
        <strain evidence="2">jys28</strain>
    </source>
</reference>
<evidence type="ECO:0000313" key="1">
    <source>
        <dbReference type="EMBL" id="TJZ46290.1"/>
    </source>
</evidence>
<protein>
    <submittedName>
        <fullName evidence="1">Uncharacterized protein</fullName>
    </submittedName>
</protein>
<dbReference type="OrthoDB" id="4302289at2"/>
<accession>A0A4U0MYN7</accession>
<organism evidence="1 2">
    <name type="scientific">Streptomyces piniterrae</name>
    <dbReference type="NCBI Taxonomy" id="2571125"/>
    <lineage>
        <taxon>Bacteria</taxon>
        <taxon>Bacillati</taxon>
        <taxon>Actinomycetota</taxon>
        <taxon>Actinomycetes</taxon>
        <taxon>Kitasatosporales</taxon>
        <taxon>Streptomycetaceae</taxon>
        <taxon>Streptomyces</taxon>
    </lineage>
</organism>
<comment type="caution">
    <text evidence="1">The sequence shown here is derived from an EMBL/GenBank/DDBJ whole genome shotgun (WGS) entry which is preliminary data.</text>
</comment>
<evidence type="ECO:0000313" key="2">
    <source>
        <dbReference type="Proteomes" id="UP000308697"/>
    </source>
</evidence>
<gene>
    <name evidence="1" type="ORF">FCH28_27010</name>
</gene>
<dbReference type="EMBL" id="SUMB01000010">
    <property type="protein sequence ID" value="TJZ46290.1"/>
    <property type="molecule type" value="Genomic_DNA"/>
</dbReference>